<evidence type="ECO:0000313" key="1">
    <source>
        <dbReference type="EMBL" id="CAB5005240.1"/>
    </source>
</evidence>
<proteinExistence type="predicted"/>
<sequence>MLLPATAGRAGLLSAVDAAGDGTSPTTVATSASAAPISVRDTRFEWKQRAPAPAAICMRVRYPIYDGWMTIAVIIDISAGQVGCRLDRC</sequence>
<accession>A0A6J7PHW5</accession>
<organism evidence="1">
    <name type="scientific">freshwater metagenome</name>
    <dbReference type="NCBI Taxonomy" id="449393"/>
    <lineage>
        <taxon>unclassified sequences</taxon>
        <taxon>metagenomes</taxon>
        <taxon>ecological metagenomes</taxon>
    </lineage>
</organism>
<dbReference type="AlphaFoldDB" id="A0A6J7PHW5"/>
<gene>
    <name evidence="1" type="ORF">UFOPK3954_02000</name>
</gene>
<protein>
    <submittedName>
        <fullName evidence="1">Unannotated protein</fullName>
    </submittedName>
</protein>
<dbReference type="EMBL" id="CAFBON010000261">
    <property type="protein sequence ID" value="CAB5005240.1"/>
    <property type="molecule type" value="Genomic_DNA"/>
</dbReference>
<reference evidence="1" key="1">
    <citation type="submission" date="2020-05" db="EMBL/GenBank/DDBJ databases">
        <authorList>
            <person name="Chiriac C."/>
            <person name="Salcher M."/>
            <person name="Ghai R."/>
            <person name="Kavagutti S V."/>
        </authorList>
    </citation>
    <scope>NUCLEOTIDE SEQUENCE</scope>
</reference>
<name>A0A6J7PHW5_9ZZZZ</name>